<dbReference type="SUPFAM" id="SSF47413">
    <property type="entry name" value="lambda repressor-like DNA-binding domains"/>
    <property type="match status" value="1"/>
</dbReference>
<dbReference type="PROSITE" id="PS50943">
    <property type="entry name" value="HTH_CROC1"/>
    <property type="match status" value="1"/>
</dbReference>
<proteinExistence type="predicted"/>
<dbReference type="AlphaFoldDB" id="A0AAX1Q6Z6"/>
<feature type="domain" description="HTH cro/C1-type" evidence="2">
    <location>
        <begin position="6"/>
        <end position="60"/>
    </location>
</feature>
<comment type="caution">
    <text evidence="3">The sequence shown here is derived from an EMBL/GenBank/DDBJ whole genome shotgun (WGS) entry which is preliminary data.</text>
</comment>
<name>A0AAX1Q6Z6_9BACI</name>
<dbReference type="SMART" id="SM00530">
    <property type="entry name" value="HTH_XRE"/>
    <property type="match status" value="1"/>
</dbReference>
<evidence type="ECO:0000313" key="3">
    <source>
        <dbReference type="EMBL" id="RAS75210.1"/>
    </source>
</evidence>
<dbReference type="PANTHER" id="PTHR46558:SF11">
    <property type="entry name" value="HTH-TYPE TRANSCRIPTIONAL REGULATOR XRE"/>
    <property type="match status" value="1"/>
</dbReference>
<dbReference type="Proteomes" id="UP000250174">
    <property type="component" value="Unassembled WGS sequence"/>
</dbReference>
<dbReference type="InterPro" id="IPR001387">
    <property type="entry name" value="Cro/C1-type_HTH"/>
</dbReference>
<gene>
    <name evidence="3" type="ORF">A3864_16210</name>
</gene>
<sequence>MLGKRLKELRSSRKLTQTEIAAKLGITRGTYAHYEIDKRQPDYETLKKIAKYYDVNTDYLLGLTDIPKGTDEPVRFDGLHFHDMDKLSPEEIEDVKKQAKERIQYHLWKKEQEKKKSEDR</sequence>
<accession>A0AAX1Q6Z6</accession>
<dbReference type="GO" id="GO:0003677">
    <property type="term" value="F:DNA binding"/>
    <property type="evidence" value="ECO:0007669"/>
    <property type="project" value="UniProtKB-KW"/>
</dbReference>
<protein>
    <recommendedName>
        <fullName evidence="2">HTH cro/C1-type domain-containing protein</fullName>
    </recommendedName>
</protein>
<organism evidence="3 4">
    <name type="scientific">Priestia endophytica</name>
    <dbReference type="NCBI Taxonomy" id="135735"/>
    <lineage>
        <taxon>Bacteria</taxon>
        <taxon>Bacillati</taxon>
        <taxon>Bacillota</taxon>
        <taxon>Bacilli</taxon>
        <taxon>Bacillales</taxon>
        <taxon>Bacillaceae</taxon>
        <taxon>Priestia</taxon>
    </lineage>
</organism>
<evidence type="ECO:0000256" key="1">
    <source>
        <dbReference type="ARBA" id="ARBA00023125"/>
    </source>
</evidence>
<dbReference type="Pfam" id="PF12844">
    <property type="entry name" value="HTH_19"/>
    <property type="match status" value="1"/>
</dbReference>
<dbReference type="RefSeq" id="WP_113765815.1">
    <property type="nucleotide sequence ID" value="NZ_LVYK01000037.1"/>
</dbReference>
<reference evidence="3 4" key="1">
    <citation type="submission" date="2016-03" db="EMBL/GenBank/DDBJ databases">
        <title>Comparison of Bacillus endophyticus and B. anthracis characteristics using whole genome sequence analysis and microbiological techniques.</title>
        <authorList>
            <person name="Lekota K.E."/>
            <person name="Mafofo J."/>
            <person name="Rees J."/>
            <person name="Muchadeyi F.C."/>
            <person name="Madoroba E."/>
            <person name="Van Heerden H."/>
        </authorList>
    </citation>
    <scope>NUCLEOTIDE SEQUENCE [LARGE SCALE GENOMIC DNA]</scope>
    <source>
        <strain evidence="3 4">3631_10C</strain>
    </source>
</reference>
<dbReference type="CDD" id="cd00093">
    <property type="entry name" value="HTH_XRE"/>
    <property type="match status" value="1"/>
</dbReference>
<dbReference type="PANTHER" id="PTHR46558">
    <property type="entry name" value="TRACRIPTIONAL REGULATORY PROTEIN-RELATED-RELATED"/>
    <property type="match status" value="1"/>
</dbReference>
<evidence type="ECO:0000259" key="2">
    <source>
        <dbReference type="PROSITE" id="PS50943"/>
    </source>
</evidence>
<keyword evidence="1" id="KW-0238">DNA-binding</keyword>
<evidence type="ECO:0000313" key="4">
    <source>
        <dbReference type="Proteomes" id="UP000250174"/>
    </source>
</evidence>
<dbReference type="EMBL" id="LVYK01000037">
    <property type="protein sequence ID" value="RAS75210.1"/>
    <property type="molecule type" value="Genomic_DNA"/>
</dbReference>
<dbReference type="InterPro" id="IPR010982">
    <property type="entry name" value="Lambda_DNA-bd_dom_sf"/>
</dbReference>
<dbReference type="Gene3D" id="1.10.260.40">
    <property type="entry name" value="lambda repressor-like DNA-binding domains"/>
    <property type="match status" value="1"/>
</dbReference>